<evidence type="ECO:0000313" key="1">
    <source>
        <dbReference type="EMBL" id="MEC4174881.1"/>
    </source>
</evidence>
<evidence type="ECO:0000313" key="2">
    <source>
        <dbReference type="Proteomes" id="UP001349994"/>
    </source>
</evidence>
<dbReference type="EMBL" id="JAYMFF010000001">
    <property type="protein sequence ID" value="MEC4174881.1"/>
    <property type="molecule type" value="Genomic_DNA"/>
</dbReference>
<name>A0ABU6IEN7_9ACTN</name>
<gene>
    <name evidence="1" type="ORF">VIN30_00245</name>
</gene>
<dbReference type="Gene3D" id="3.40.50.150">
    <property type="entry name" value="Vaccinia Virus protein VP39"/>
    <property type="match status" value="1"/>
</dbReference>
<keyword evidence="2" id="KW-1185">Reference proteome</keyword>
<comment type="caution">
    <text evidence="1">The sequence shown here is derived from an EMBL/GenBank/DDBJ whole genome shotgun (WGS) entry which is preliminary data.</text>
</comment>
<sequence>MRALLDWLNKLCGRGGRQTFSARFGEAAVYAMPAADGSLVRVLNVGGVLQSATYTDERWARCPFAYLRAFDHMFEANSLTVGRVLMIGGAGFAYPKQLLVNHPGIKLDVVEIDPAMVELAREHFFLDRLEAQLAAEGRAGDLRIFVEDGEVFLLGAVEGAPTATTLAGNAGAPDTPAEVANSDEPGAPDRYDAIINDAFVGRDAAPFFASDEGITAARACLVPDGLLMANCVVEFTGNAMYQLFAQVERLREHFANVYVIDASDEEFGGADNYLVIATDGAYPFTNVIPYGG</sequence>
<reference evidence="1 2" key="1">
    <citation type="submission" date="2024-01" db="EMBL/GenBank/DDBJ databases">
        <title>novel species in genus Adlercreutzia.</title>
        <authorList>
            <person name="Liu X."/>
        </authorList>
    </citation>
    <scope>NUCLEOTIDE SEQUENCE [LARGE SCALE GENOMIC DNA]</scope>
    <source>
        <strain evidence="1 2">R7</strain>
    </source>
</reference>
<organism evidence="1 2">
    <name type="scientific">Adlercreutzia wanghongyangiae</name>
    <dbReference type="NCBI Taxonomy" id="3111451"/>
    <lineage>
        <taxon>Bacteria</taxon>
        <taxon>Bacillati</taxon>
        <taxon>Actinomycetota</taxon>
        <taxon>Coriobacteriia</taxon>
        <taxon>Eggerthellales</taxon>
        <taxon>Eggerthellaceae</taxon>
        <taxon>Adlercreutzia</taxon>
    </lineage>
</organism>
<dbReference type="SUPFAM" id="SSF53335">
    <property type="entry name" value="S-adenosyl-L-methionine-dependent methyltransferases"/>
    <property type="match status" value="1"/>
</dbReference>
<protein>
    <recommendedName>
        <fullName evidence="3">PABS domain-containing protein</fullName>
    </recommendedName>
</protein>
<dbReference type="RefSeq" id="WP_338208313.1">
    <property type="nucleotide sequence ID" value="NZ_JAYMFF010000001.1"/>
</dbReference>
<dbReference type="InterPro" id="IPR029063">
    <property type="entry name" value="SAM-dependent_MTases_sf"/>
</dbReference>
<evidence type="ECO:0008006" key="3">
    <source>
        <dbReference type="Google" id="ProtNLM"/>
    </source>
</evidence>
<proteinExistence type="predicted"/>
<accession>A0ABU6IEN7</accession>
<dbReference type="Proteomes" id="UP001349994">
    <property type="component" value="Unassembled WGS sequence"/>
</dbReference>